<dbReference type="GO" id="GO:0006777">
    <property type="term" value="P:Mo-molybdopterin cofactor biosynthetic process"/>
    <property type="evidence" value="ECO:0007669"/>
    <property type="project" value="UniProtKB-UniRule"/>
</dbReference>
<comment type="catalytic activity">
    <reaction evidence="10">
        <text>adenylyl-molybdopterin + molybdate = Mo-molybdopterin + AMP + H(+)</text>
        <dbReference type="Rhea" id="RHEA:35047"/>
        <dbReference type="ChEBI" id="CHEBI:15378"/>
        <dbReference type="ChEBI" id="CHEBI:36264"/>
        <dbReference type="ChEBI" id="CHEBI:62727"/>
        <dbReference type="ChEBI" id="CHEBI:71302"/>
        <dbReference type="ChEBI" id="CHEBI:456215"/>
        <dbReference type="EC" id="2.10.1.1"/>
    </reaction>
</comment>
<dbReference type="NCBIfam" id="NF045515">
    <property type="entry name" value="Glp_gephyrin"/>
    <property type="match status" value="1"/>
</dbReference>
<dbReference type="CDD" id="cd00887">
    <property type="entry name" value="MoeA"/>
    <property type="match status" value="1"/>
</dbReference>
<gene>
    <name evidence="13" type="ORF">KDL01_34190</name>
</gene>
<comment type="similarity">
    <text evidence="4 11">Belongs to the MoeA family.</text>
</comment>
<evidence type="ECO:0000259" key="12">
    <source>
        <dbReference type="SMART" id="SM00852"/>
    </source>
</evidence>
<evidence type="ECO:0000256" key="3">
    <source>
        <dbReference type="ARBA" id="ARBA00005046"/>
    </source>
</evidence>
<dbReference type="EC" id="2.10.1.1" evidence="11"/>
<proteinExistence type="inferred from homology"/>
<name>A0A941EWR2_9ACTN</name>
<dbReference type="Gene3D" id="3.40.980.10">
    <property type="entry name" value="MoaB/Mog-like domain"/>
    <property type="match status" value="1"/>
</dbReference>
<keyword evidence="9 11" id="KW-0501">Molybdenum cofactor biosynthesis</keyword>
<dbReference type="PANTHER" id="PTHR10192">
    <property type="entry name" value="MOLYBDOPTERIN BIOSYNTHESIS PROTEIN"/>
    <property type="match status" value="1"/>
</dbReference>
<dbReference type="Gene3D" id="2.170.190.11">
    <property type="entry name" value="Molybdopterin biosynthesis moea protein, domain 3"/>
    <property type="match status" value="1"/>
</dbReference>
<evidence type="ECO:0000256" key="11">
    <source>
        <dbReference type="RuleBase" id="RU365090"/>
    </source>
</evidence>
<dbReference type="GO" id="GO:0046872">
    <property type="term" value="F:metal ion binding"/>
    <property type="evidence" value="ECO:0007669"/>
    <property type="project" value="UniProtKB-UniRule"/>
</dbReference>
<dbReference type="InterPro" id="IPR038987">
    <property type="entry name" value="MoeA-like"/>
</dbReference>
<evidence type="ECO:0000256" key="8">
    <source>
        <dbReference type="ARBA" id="ARBA00022842"/>
    </source>
</evidence>
<dbReference type="AlphaFoldDB" id="A0A941EWR2"/>
<dbReference type="GO" id="GO:0061599">
    <property type="term" value="F:molybdopterin molybdotransferase activity"/>
    <property type="evidence" value="ECO:0007669"/>
    <property type="project" value="UniProtKB-UniRule"/>
</dbReference>
<dbReference type="GO" id="GO:0005829">
    <property type="term" value="C:cytosol"/>
    <property type="evidence" value="ECO:0007669"/>
    <property type="project" value="TreeGrafter"/>
</dbReference>
<dbReference type="InterPro" id="IPR036688">
    <property type="entry name" value="MoeA_C_domain_IV_sf"/>
</dbReference>
<dbReference type="SUPFAM" id="SSF63867">
    <property type="entry name" value="MoeA C-terminal domain-like"/>
    <property type="match status" value="1"/>
</dbReference>
<dbReference type="InterPro" id="IPR005111">
    <property type="entry name" value="MoeA_C_domain_IV"/>
</dbReference>
<evidence type="ECO:0000313" key="14">
    <source>
        <dbReference type="Proteomes" id="UP000675781"/>
    </source>
</evidence>
<dbReference type="RefSeq" id="WP_212532827.1">
    <property type="nucleotide sequence ID" value="NZ_JAGSOG010000283.1"/>
</dbReference>
<evidence type="ECO:0000256" key="6">
    <source>
        <dbReference type="ARBA" id="ARBA00022679"/>
    </source>
</evidence>
<evidence type="ECO:0000256" key="4">
    <source>
        <dbReference type="ARBA" id="ARBA00010763"/>
    </source>
</evidence>
<dbReference type="InterPro" id="IPR036425">
    <property type="entry name" value="MoaB/Mog-like_dom_sf"/>
</dbReference>
<evidence type="ECO:0000256" key="7">
    <source>
        <dbReference type="ARBA" id="ARBA00022723"/>
    </source>
</evidence>
<evidence type="ECO:0000256" key="9">
    <source>
        <dbReference type="ARBA" id="ARBA00023150"/>
    </source>
</evidence>
<dbReference type="InterPro" id="IPR036135">
    <property type="entry name" value="MoeA_linker/N_sf"/>
</dbReference>
<keyword evidence="6 11" id="KW-0808">Transferase</keyword>
<reference evidence="13" key="1">
    <citation type="submission" date="2021-04" db="EMBL/GenBank/DDBJ databases">
        <title>Genome based classification of Actinospica acidithermotolerans sp. nov., an actinobacterium isolated from an Indonesian hot spring.</title>
        <authorList>
            <person name="Kusuma A.B."/>
            <person name="Putra K.E."/>
            <person name="Nafisah S."/>
            <person name="Loh J."/>
            <person name="Nouioui I."/>
            <person name="Goodfellow M."/>
        </authorList>
    </citation>
    <scope>NUCLEOTIDE SEQUENCE</scope>
    <source>
        <strain evidence="13">CSCA 57</strain>
    </source>
</reference>
<comment type="pathway">
    <text evidence="3 11">Cofactor biosynthesis; molybdopterin biosynthesis.</text>
</comment>
<evidence type="ECO:0000256" key="2">
    <source>
        <dbReference type="ARBA" id="ARBA00002901"/>
    </source>
</evidence>
<dbReference type="Gene3D" id="3.90.105.10">
    <property type="entry name" value="Molybdopterin biosynthesis moea protein, domain 2"/>
    <property type="match status" value="1"/>
</dbReference>
<keyword evidence="7 11" id="KW-0479">Metal-binding</keyword>
<evidence type="ECO:0000256" key="10">
    <source>
        <dbReference type="ARBA" id="ARBA00047317"/>
    </source>
</evidence>
<dbReference type="NCBIfam" id="TIGR00177">
    <property type="entry name" value="molyb_syn"/>
    <property type="match status" value="1"/>
</dbReference>
<dbReference type="Proteomes" id="UP000675781">
    <property type="component" value="Unassembled WGS sequence"/>
</dbReference>
<keyword evidence="5 11" id="KW-0500">Molybdenum</keyword>
<keyword evidence="14" id="KW-1185">Reference proteome</keyword>
<dbReference type="SMART" id="SM00852">
    <property type="entry name" value="MoCF_biosynth"/>
    <property type="match status" value="1"/>
</dbReference>
<comment type="function">
    <text evidence="2 11">Catalyzes the insertion of molybdate into adenylated molybdopterin with the concomitant release of AMP.</text>
</comment>
<dbReference type="Pfam" id="PF03453">
    <property type="entry name" value="MoeA_N"/>
    <property type="match status" value="1"/>
</dbReference>
<feature type="domain" description="MoaB/Mog" evidence="12">
    <location>
        <begin position="183"/>
        <end position="322"/>
    </location>
</feature>
<dbReference type="Pfam" id="PF00994">
    <property type="entry name" value="MoCF_biosynth"/>
    <property type="match status" value="1"/>
</dbReference>
<dbReference type="Pfam" id="PF03454">
    <property type="entry name" value="MoeA_C"/>
    <property type="match status" value="1"/>
</dbReference>
<evidence type="ECO:0000313" key="13">
    <source>
        <dbReference type="EMBL" id="MBR7838371.1"/>
    </source>
</evidence>
<sequence length="414" mass="43343">MRSVEQHLSAILAGLRPLPPFEQHLLDAHGHFLAEDVAAERDLPPFDNSAMDGYAVRLVDVLGASEQNPVVLSVEQELPAGVAPSLIELEPGTCARIMTGAPVPPGADAIVPVEWTDAGAAAEGSVRISRAPGLGQHIRTVGEDVRSGQVVLTEGTRLGARQIGLLAAIGRDLVAVRPAPRVVVLSTGAELVEPGTEPAPGQIHDSNSFTLATAAKEAGAEVYRVGMVADDGKALLDAIEDQLIRADLVITSGGVSMGAYEVVKETLGRLGTVEFVKVAMQPGMPQGFGVIGPDQTPIFTLPGNPVSAYVSFEIFVKPALRALQGLATREEKAETAVTSESFDSPEGRRQFLRGRLVRSADTGEHAVTRVGLASGSGSHLMGGLAHADCLIVVPEDVTRVEQGEQVSILRLESA</sequence>
<comment type="caution">
    <text evidence="13">The sequence shown here is derived from an EMBL/GenBank/DDBJ whole genome shotgun (WGS) entry which is preliminary data.</text>
</comment>
<organism evidence="13 14">
    <name type="scientific">Actinospica durhamensis</name>
    <dbReference type="NCBI Taxonomy" id="1508375"/>
    <lineage>
        <taxon>Bacteria</taxon>
        <taxon>Bacillati</taxon>
        <taxon>Actinomycetota</taxon>
        <taxon>Actinomycetes</taxon>
        <taxon>Catenulisporales</taxon>
        <taxon>Actinospicaceae</taxon>
        <taxon>Actinospica</taxon>
    </lineage>
</organism>
<dbReference type="PANTHER" id="PTHR10192:SF5">
    <property type="entry name" value="GEPHYRIN"/>
    <property type="match status" value="1"/>
</dbReference>
<dbReference type="Gene3D" id="2.40.340.10">
    <property type="entry name" value="MoeA, C-terminal, domain IV"/>
    <property type="match status" value="1"/>
</dbReference>
<dbReference type="InterPro" id="IPR005110">
    <property type="entry name" value="MoeA_linker/N"/>
</dbReference>
<comment type="cofactor">
    <cofactor evidence="1 11">
        <name>Mg(2+)</name>
        <dbReference type="ChEBI" id="CHEBI:18420"/>
    </cofactor>
</comment>
<dbReference type="SUPFAM" id="SSF63882">
    <property type="entry name" value="MoeA N-terminal region -like"/>
    <property type="match status" value="1"/>
</dbReference>
<dbReference type="SUPFAM" id="SSF53218">
    <property type="entry name" value="Molybdenum cofactor biosynthesis proteins"/>
    <property type="match status" value="1"/>
</dbReference>
<evidence type="ECO:0000256" key="5">
    <source>
        <dbReference type="ARBA" id="ARBA00022505"/>
    </source>
</evidence>
<dbReference type="InterPro" id="IPR001453">
    <property type="entry name" value="MoaB/Mog_dom"/>
</dbReference>
<dbReference type="EMBL" id="JAGSOG010000283">
    <property type="protein sequence ID" value="MBR7838371.1"/>
    <property type="molecule type" value="Genomic_DNA"/>
</dbReference>
<keyword evidence="8 11" id="KW-0460">Magnesium</keyword>
<protein>
    <recommendedName>
        <fullName evidence="11">Molybdopterin molybdenumtransferase</fullName>
        <ecNumber evidence="11">2.10.1.1</ecNumber>
    </recommendedName>
</protein>
<accession>A0A941EWR2</accession>
<evidence type="ECO:0000256" key="1">
    <source>
        <dbReference type="ARBA" id="ARBA00001946"/>
    </source>
</evidence>
<dbReference type="FunFam" id="3.40.980.10:FF:000004">
    <property type="entry name" value="Molybdopterin molybdenumtransferase"/>
    <property type="match status" value="1"/>
</dbReference>
<dbReference type="FunFam" id="2.170.190.11:FF:000001">
    <property type="entry name" value="Molybdopterin molybdenumtransferase"/>
    <property type="match status" value="1"/>
</dbReference>